<organism evidence="1 2">
    <name type="scientific">Gordonia terrae NBRC 100016</name>
    <dbReference type="NCBI Taxonomy" id="1089454"/>
    <lineage>
        <taxon>Bacteria</taxon>
        <taxon>Bacillati</taxon>
        <taxon>Actinomycetota</taxon>
        <taxon>Actinomycetes</taxon>
        <taxon>Mycobacteriales</taxon>
        <taxon>Gordoniaceae</taxon>
        <taxon>Gordonia</taxon>
    </lineage>
</organism>
<evidence type="ECO:0000313" key="1">
    <source>
        <dbReference type="EMBL" id="GAB42848.1"/>
    </source>
</evidence>
<name>A0ABQ0HAC7_9ACTN</name>
<gene>
    <name evidence="1" type="ORF">GOTRE_026_01000</name>
</gene>
<dbReference type="EMBL" id="BAFD01000026">
    <property type="protein sequence ID" value="GAB42848.1"/>
    <property type="molecule type" value="Genomic_DNA"/>
</dbReference>
<proteinExistence type="predicted"/>
<protein>
    <submittedName>
        <fullName evidence="1">Uncharacterized protein</fullName>
    </submittedName>
</protein>
<sequence>MSQCYLGFGDCWVSGSDGLWVFGPKVARGLRTRFVPADEHHIDAADARLGLGDVATEVQGRAAGAAATLGFRVAGGHGSTVRQVWRGSQPALPAAAVRRIVVRSGDSGWILRHSA</sequence>
<evidence type="ECO:0000313" key="2">
    <source>
        <dbReference type="Proteomes" id="UP000004881"/>
    </source>
</evidence>
<keyword evidence="2" id="KW-1185">Reference proteome</keyword>
<dbReference type="Proteomes" id="UP000004881">
    <property type="component" value="Unassembled WGS sequence"/>
</dbReference>
<comment type="caution">
    <text evidence="1">The sequence shown here is derived from an EMBL/GenBank/DDBJ whole genome shotgun (WGS) entry which is preliminary data.</text>
</comment>
<accession>A0ABQ0HAC7</accession>
<reference evidence="1 2" key="1">
    <citation type="submission" date="2012-02" db="EMBL/GenBank/DDBJ databases">
        <title>Whole genome shotgun sequence of Gordonia terrae NBRC 100016.</title>
        <authorList>
            <person name="Takarada H."/>
            <person name="Hosoyama A."/>
            <person name="Tsuchikane K."/>
            <person name="Katsumata H."/>
            <person name="Yamazaki S."/>
            <person name="Fujita N."/>
        </authorList>
    </citation>
    <scope>NUCLEOTIDE SEQUENCE [LARGE SCALE GENOMIC DNA]</scope>
    <source>
        <strain evidence="1 2">NBRC 100016</strain>
    </source>
</reference>